<dbReference type="SMART" id="SM00014">
    <property type="entry name" value="acidPPc"/>
    <property type="match status" value="1"/>
</dbReference>
<sequence>MSSDPHVPFPSHAGSDGLYREVTDFAADAPGWAHALAEHGTGGGPLVLAAVLAVACWRVRRAGPRVLARALLGPVAVAVAYGLSETVKLVVRQERPCRAVADAAPAIAPCPAPGDWSFPSNHATVAAAAAVAVVLVWRTAGRLVLPLAALTAFSRVFLGVHYPHDVVAGALLGAAVVPLVAWAAVRPAAVLVERVRVRLGRTEPVP</sequence>
<comment type="caution">
    <text evidence="9">The sequence shown here is derived from an EMBL/GenBank/DDBJ whole genome shotgun (WGS) entry which is preliminary data.</text>
</comment>
<evidence type="ECO:0000259" key="8">
    <source>
        <dbReference type="SMART" id="SM00014"/>
    </source>
</evidence>
<proteinExistence type="predicted"/>
<evidence type="ECO:0000313" key="9">
    <source>
        <dbReference type="EMBL" id="PJE96282.1"/>
    </source>
</evidence>
<dbReference type="AlphaFoldDB" id="A0A2M8LWE7"/>
<comment type="subcellular location">
    <subcellularLocation>
        <location evidence="1">Cell membrane</location>
        <topology evidence="1">Multi-pass membrane protein</topology>
    </subcellularLocation>
</comment>
<keyword evidence="10" id="KW-1185">Reference proteome</keyword>
<feature type="domain" description="Phosphatidic acid phosphatase type 2/haloperoxidase" evidence="8">
    <location>
        <begin position="67"/>
        <end position="181"/>
    </location>
</feature>
<dbReference type="Proteomes" id="UP000230407">
    <property type="component" value="Unassembled WGS sequence"/>
</dbReference>
<dbReference type="Pfam" id="PF01569">
    <property type="entry name" value="PAP2"/>
    <property type="match status" value="1"/>
</dbReference>
<evidence type="ECO:0000256" key="2">
    <source>
        <dbReference type="ARBA" id="ARBA00022475"/>
    </source>
</evidence>
<dbReference type="SUPFAM" id="SSF48317">
    <property type="entry name" value="Acid phosphatase/Vanadium-dependent haloperoxidase"/>
    <property type="match status" value="1"/>
</dbReference>
<accession>A0A2M8LWE7</accession>
<dbReference type="GO" id="GO:0005886">
    <property type="term" value="C:plasma membrane"/>
    <property type="evidence" value="ECO:0007669"/>
    <property type="project" value="UniProtKB-SubCell"/>
</dbReference>
<protein>
    <submittedName>
        <fullName evidence="9">Phosphatase PAP2 family protein</fullName>
    </submittedName>
</protein>
<gene>
    <name evidence="9" type="ORF">CUT44_17250</name>
</gene>
<keyword evidence="3 7" id="KW-0812">Transmembrane</keyword>
<dbReference type="RefSeq" id="WP_100202777.1">
    <property type="nucleotide sequence ID" value="NZ_PGGW01000058.1"/>
</dbReference>
<evidence type="ECO:0000256" key="3">
    <source>
        <dbReference type="ARBA" id="ARBA00022692"/>
    </source>
</evidence>
<keyword evidence="2" id="KW-1003">Cell membrane</keyword>
<keyword evidence="4" id="KW-0378">Hydrolase</keyword>
<feature type="transmembrane region" description="Helical" evidence="7">
    <location>
        <begin position="168"/>
        <end position="192"/>
    </location>
</feature>
<dbReference type="CDD" id="cd01610">
    <property type="entry name" value="PAP2_like"/>
    <property type="match status" value="1"/>
</dbReference>
<feature type="transmembrane region" description="Helical" evidence="7">
    <location>
        <begin position="121"/>
        <end position="137"/>
    </location>
</feature>
<dbReference type="Gene3D" id="1.20.144.10">
    <property type="entry name" value="Phosphatidic acid phosphatase type 2/haloperoxidase"/>
    <property type="match status" value="1"/>
</dbReference>
<evidence type="ECO:0000256" key="7">
    <source>
        <dbReference type="SAM" id="Phobius"/>
    </source>
</evidence>
<feature type="transmembrane region" description="Helical" evidence="7">
    <location>
        <begin position="42"/>
        <end position="59"/>
    </location>
</feature>
<evidence type="ECO:0000256" key="1">
    <source>
        <dbReference type="ARBA" id="ARBA00004651"/>
    </source>
</evidence>
<dbReference type="PANTHER" id="PTHR14969">
    <property type="entry name" value="SPHINGOSINE-1-PHOSPHATE PHOSPHOHYDROLASE"/>
    <property type="match status" value="1"/>
</dbReference>
<keyword evidence="5 7" id="KW-1133">Transmembrane helix</keyword>
<dbReference type="PANTHER" id="PTHR14969:SF62">
    <property type="entry name" value="DECAPRENYLPHOSPHORYL-5-PHOSPHORIBOSE PHOSPHATASE RV3807C-RELATED"/>
    <property type="match status" value="1"/>
</dbReference>
<keyword evidence="6 7" id="KW-0472">Membrane</keyword>
<evidence type="ECO:0000256" key="4">
    <source>
        <dbReference type="ARBA" id="ARBA00022801"/>
    </source>
</evidence>
<dbReference type="GO" id="GO:0016787">
    <property type="term" value="F:hydrolase activity"/>
    <property type="evidence" value="ECO:0007669"/>
    <property type="project" value="UniProtKB-KW"/>
</dbReference>
<evidence type="ECO:0000256" key="5">
    <source>
        <dbReference type="ARBA" id="ARBA00022989"/>
    </source>
</evidence>
<evidence type="ECO:0000313" key="10">
    <source>
        <dbReference type="Proteomes" id="UP000230407"/>
    </source>
</evidence>
<dbReference type="InterPro" id="IPR036938">
    <property type="entry name" value="PAP2/HPO_sf"/>
</dbReference>
<dbReference type="EMBL" id="PGGW01000058">
    <property type="protein sequence ID" value="PJE96282.1"/>
    <property type="molecule type" value="Genomic_DNA"/>
</dbReference>
<reference evidence="9 10" key="1">
    <citation type="submission" date="2017-11" db="EMBL/GenBank/DDBJ databases">
        <title>Streptomyces carmine sp. nov., a novel actinomycete isolated from Sophora alopecuroides in Xinjiang, China.</title>
        <authorList>
            <person name="Wang Y."/>
            <person name="Luo X."/>
            <person name="Wan C."/>
            <person name="Zhang L."/>
        </authorList>
    </citation>
    <scope>NUCLEOTIDE SEQUENCE [LARGE SCALE GENOMIC DNA]</scope>
    <source>
        <strain evidence="9 10">TRM SA0054</strain>
    </source>
</reference>
<dbReference type="InterPro" id="IPR000326">
    <property type="entry name" value="PAP2/HPO"/>
</dbReference>
<feature type="transmembrane region" description="Helical" evidence="7">
    <location>
        <begin position="66"/>
        <end position="84"/>
    </location>
</feature>
<evidence type="ECO:0000256" key="6">
    <source>
        <dbReference type="ARBA" id="ARBA00023136"/>
    </source>
</evidence>
<name>A0A2M8LWE7_9ACTN</name>
<organism evidence="9 10">
    <name type="scientific">Streptomyces carminius</name>
    <dbReference type="NCBI Taxonomy" id="2665496"/>
    <lineage>
        <taxon>Bacteria</taxon>
        <taxon>Bacillati</taxon>
        <taxon>Actinomycetota</taxon>
        <taxon>Actinomycetes</taxon>
        <taxon>Kitasatosporales</taxon>
        <taxon>Streptomycetaceae</taxon>
        <taxon>Streptomyces</taxon>
    </lineage>
</organism>